<dbReference type="AlphaFoldDB" id="A0A699I2E2"/>
<feature type="domain" description="Integrase zinc-binding" evidence="1">
    <location>
        <begin position="267"/>
        <end position="319"/>
    </location>
</feature>
<keyword evidence="2" id="KW-0808">Transferase</keyword>
<gene>
    <name evidence="2" type="ORF">Tci_477960</name>
</gene>
<accession>A0A699I2E2</accession>
<dbReference type="Gene3D" id="1.10.340.70">
    <property type="match status" value="1"/>
</dbReference>
<keyword evidence="2" id="KW-0695">RNA-directed DNA polymerase</keyword>
<name>A0A699I2E2_TANCI</name>
<dbReference type="PANTHER" id="PTHR47266">
    <property type="entry name" value="ENDONUCLEASE-RELATED"/>
    <property type="match status" value="1"/>
</dbReference>
<comment type="caution">
    <text evidence="2">The sequence shown here is derived from an EMBL/GenBank/DDBJ whole genome shotgun (WGS) entry which is preliminary data.</text>
</comment>
<protein>
    <submittedName>
        <fullName evidence="2">Reverse transcriptase domain-containing protein</fullName>
    </submittedName>
</protein>
<dbReference type="InterPro" id="IPR041588">
    <property type="entry name" value="Integrase_H2C2"/>
</dbReference>
<evidence type="ECO:0000313" key="2">
    <source>
        <dbReference type="EMBL" id="GEZ05987.1"/>
    </source>
</evidence>
<feature type="non-terminal residue" evidence="2">
    <location>
        <position position="354"/>
    </location>
</feature>
<dbReference type="Pfam" id="PF17921">
    <property type="entry name" value="Integrase_H2C2"/>
    <property type="match status" value="1"/>
</dbReference>
<organism evidence="2">
    <name type="scientific">Tanacetum cinerariifolium</name>
    <name type="common">Dalmatian daisy</name>
    <name type="synonym">Chrysanthemum cinerariifolium</name>
    <dbReference type="NCBI Taxonomy" id="118510"/>
    <lineage>
        <taxon>Eukaryota</taxon>
        <taxon>Viridiplantae</taxon>
        <taxon>Streptophyta</taxon>
        <taxon>Embryophyta</taxon>
        <taxon>Tracheophyta</taxon>
        <taxon>Spermatophyta</taxon>
        <taxon>Magnoliopsida</taxon>
        <taxon>eudicotyledons</taxon>
        <taxon>Gunneridae</taxon>
        <taxon>Pentapetalae</taxon>
        <taxon>asterids</taxon>
        <taxon>campanulids</taxon>
        <taxon>Asterales</taxon>
        <taxon>Asteraceae</taxon>
        <taxon>Asteroideae</taxon>
        <taxon>Anthemideae</taxon>
        <taxon>Anthemidinae</taxon>
        <taxon>Tanacetum</taxon>
    </lineage>
</organism>
<feature type="non-terminal residue" evidence="2">
    <location>
        <position position="1"/>
    </location>
</feature>
<reference evidence="2" key="1">
    <citation type="journal article" date="2019" name="Sci. Rep.">
        <title>Draft genome of Tanacetum cinerariifolium, the natural source of mosquito coil.</title>
        <authorList>
            <person name="Yamashiro T."/>
            <person name="Shiraishi A."/>
            <person name="Satake H."/>
            <person name="Nakayama K."/>
        </authorList>
    </citation>
    <scope>NUCLEOTIDE SEQUENCE</scope>
</reference>
<sequence>NTAHVATTASTQATAVNSTKIDNLSDVVICAFFASQPNSLQLDNEDLQQIYPDDLEEMDLRWHIAMLTMRARKFLKNTGRKFSMNVVKYKAEKVCHREMVKMPLVDLKVLEYKERPRLRRPMSFGAYEDERVVGIIARAARVAEEREVSCEAQLCRSGVKRKLFRSCRNNMGNEPILALPEGSDNFVVMRRARGRVNRNVAWLEPTSGEKGRWWFILLNMIWILMVGDVRTLIMEKAHAMKYYVRPGLCARILGIALASGCDIQANYVLREIYEGLYGMHAGPRSVVAKALRSGYYWPAMHTDARNLISECNNCQVYRPVRRNPQKKLTPITSPWPFYKWGIDIARPFSEGLGK</sequence>
<dbReference type="InterPro" id="IPR052160">
    <property type="entry name" value="Gypsy_RT_Integrase-like"/>
</dbReference>
<dbReference type="EMBL" id="BKCJ010236687">
    <property type="protein sequence ID" value="GEZ05987.1"/>
    <property type="molecule type" value="Genomic_DNA"/>
</dbReference>
<keyword evidence="2" id="KW-0548">Nucleotidyltransferase</keyword>
<proteinExistence type="predicted"/>
<evidence type="ECO:0000259" key="1">
    <source>
        <dbReference type="Pfam" id="PF17921"/>
    </source>
</evidence>
<dbReference type="GO" id="GO:0003964">
    <property type="term" value="F:RNA-directed DNA polymerase activity"/>
    <property type="evidence" value="ECO:0007669"/>
    <property type="project" value="UniProtKB-KW"/>
</dbReference>